<evidence type="ECO:0000256" key="1">
    <source>
        <dbReference type="SAM" id="MobiDB-lite"/>
    </source>
</evidence>
<evidence type="ECO:0000313" key="3">
    <source>
        <dbReference type="Proteomes" id="UP000028582"/>
    </source>
</evidence>
<name>A0A080Z5Y2_PHYNI</name>
<organism evidence="2 3">
    <name type="scientific">Phytophthora nicotianae P1976</name>
    <dbReference type="NCBI Taxonomy" id="1317066"/>
    <lineage>
        <taxon>Eukaryota</taxon>
        <taxon>Sar</taxon>
        <taxon>Stramenopiles</taxon>
        <taxon>Oomycota</taxon>
        <taxon>Peronosporomycetes</taxon>
        <taxon>Peronosporales</taxon>
        <taxon>Peronosporaceae</taxon>
        <taxon>Phytophthora</taxon>
    </lineage>
</organism>
<gene>
    <name evidence="2" type="ORF">F444_19988</name>
</gene>
<sequence length="335" mass="37719">MLRHDRRPLTDSLIGPVQPRFQRGRHCSLGIDADYHPPDTKSPVFDCSLVNWSNPRVTGASGERKITKTPTTRCREPSTSRAPTNTHTVFVKESTNYKTPAKRLERCRINQQRYRERQRAIRLNVKQLLKDIDSLERKKRDPSLRRESRSSCRVVIDIFKLAEAYILLSGCVSDGISLTNNVAERQLVESLRNSFSLDVVVGDVIGVDELMIQLLRYFLYFDDPRIHLEQAVETTLGIVTATAILELTVSVSTLCSVFPQLLNAPRSQHDTQPLLAKRLLGKRLQCDVSLSFIFDEKSGRVSRLEISVDWVGALLVVLGNLKNVANVLDGALVTG</sequence>
<dbReference type="Proteomes" id="UP000028582">
    <property type="component" value="Unassembled WGS sequence"/>
</dbReference>
<evidence type="ECO:0000313" key="2">
    <source>
        <dbReference type="EMBL" id="ETO62043.1"/>
    </source>
</evidence>
<reference evidence="2 3" key="1">
    <citation type="submission" date="2013-11" db="EMBL/GenBank/DDBJ databases">
        <title>The Genome Sequence of Phytophthora parasitica P1976.</title>
        <authorList>
            <consortium name="The Broad Institute Genomics Platform"/>
            <person name="Russ C."/>
            <person name="Tyler B."/>
            <person name="Panabieres F."/>
            <person name="Shan W."/>
            <person name="Tripathy S."/>
            <person name="Grunwald N."/>
            <person name="Machado M."/>
            <person name="Johnson C.S."/>
            <person name="Walker B."/>
            <person name="Young S."/>
            <person name="Zeng Q."/>
            <person name="Gargeya S."/>
            <person name="Fitzgerald M."/>
            <person name="Haas B."/>
            <person name="Abouelleil A."/>
            <person name="Allen A.W."/>
            <person name="Alvarado L."/>
            <person name="Arachchi H.M."/>
            <person name="Berlin A.M."/>
            <person name="Chapman S.B."/>
            <person name="Gainer-Dewar J."/>
            <person name="Goldberg J."/>
            <person name="Griggs A."/>
            <person name="Gujja S."/>
            <person name="Hansen M."/>
            <person name="Howarth C."/>
            <person name="Imamovic A."/>
            <person name="Ireland A."/>
            <person name="Larimer J."/>
            <person name="McCowan C."/>
            <person name="Murphy C."/>
            <person name="Pearson M."/>
            <person name="Poon T.W."/>
            <person name="Priest M."/>
            <person name="Roberts A."/>
            <person name="Saif S."/>
            <person name="Shea T."/>
            <person name="Sisk P."/>
            <person name="Sykes S."/>
            <person name="Wortman J."/>
            <person name="Nusbaum C."/>
            <person name="Birren B."/>
        </authorList>
    </citation>
    <scope>NUCLEOTIDE SEQUENCE [LARGE SCALE GENOMIC DNA]</scope>
    <source>
        <strain evidence="2 3">P1976</strain>
    </source>
</reference>
<comment type="caution">
    <text evidence="2">The sequence shown here is derived from an EMBL/GenBank/DDBJ whole genome shotgun (WGS) entry which is preliminary data.</text>
</comment>
<proteinExistence type="predicted"/>
<dbReference type="EMBL" id="ANJA01003673">
    <property type="protein sequence ID" value="ETO62043.1"/>
    <property type="molecule type" value="Genomic_DNA"/>
</dbReference>
<dbReference type="CDD" id="cd14686">
    <property type="entry name" value="bZIP"/>
    <property type="match status" value="1"/>
</dbReference>
<evidence type="ECO:0008006" key="4">
    <source>
        <dbReference type="Google" id="ProtNLM"/>
    </source>
</evidence>
<protein>
    <recommendedName>
        <fullName evidence="4">Bzip transcription factor</fullName>
    </recommendedName>
</protein>
<feature type="region of interest" description="Disordered" evidence="1">
    <location>
        <begin position="58"/>
        <end position="83"/>
    </location>
</feature>
<accession>A0A080Z5Y2</accession>
<dbReference type="AlphaFoldDB" id="A0A080Z5Y2"/>